<dbReference type="Gene3D" id="1.25.40.20">
    <property type="entry name" value="Ankyrin repeat-containing domain"/>
    <property type="match status" value="1"/>
</dbReference>
<organism evidence="4 5">
    <name type="scientific">Burkholderia cenocepacia</name>
    <dbReference type="NCBI Taxonomy" id="95486"/>
    <lineage>
        <taxon>Bacteria</taxon>
        <taxon>Pseudomonadati</taxon>
        <taxon>Pseudomonadota</taxon>
        <taxon>Betaproteobacteria</taxon>
        <taxon>Burkholderiales</taxon>
        <taxon>Burkholderiaceae</taxon>
        <taxon>Burkholderia</taxon>
        <taxon>Burkholderia cepacia complex</taxon>
    </lineage>
</organism>
<protein>
    <submittedName>
        <fullName evidence="4">Uncharacterized protein</fullName>
    </submittedName>
</protein>
<evidence type="ECO:0000313" key="4">
    <source>
        <dbReference type="EMBL" id="ONU76300.1"/>
    </source>
</evidence>
<evidence type="ECO:0000313" key="5">
    <source>
        <dbReference type="Proteomes" id="UP000188543"/>
    </source>
</evidence>
<evidence type="ECO:0000256" key="1">
    <source>
        <dbReference type="ARBA" id="ARBA00022737"/>
    </source>
</evidence>
<dbReference type="EMBL" id="MUTJ01000100">
    <property type="protein sequence ID" value="ONU76300.1"/>
    <property type="molecule type" value="Genomic_DNA"/>
</dbReference>
<evidence type="ECO:0000256" key="2">
    <source>
        <dbReference type="ARBA" id="ARBA00023043"/>
    </source>
</evidence>
<dbReference type="InterPro" id="IPR036770">
    <property type="entry name" value="Ankyrin_rpt-contain_sf"/>
</dbReference>
<dbReference type="Proteomes" id="UP000188543">
    <property type="component" value="Unassembled WGS sequence"/>
</dbReference>
<accession>A0A1V2VTS2</accession>
<dbReference type="PROSITE" id="PS50088">
    <property type="entry name" value="ANK_REPEAT"/>
    <property type="match status" value="1"/>
</dbReference>
<proteinExistence type="predicted"/>
<dbReference type="Pfam" id="PF12796">
    <property type="entry name" value="Ank_2"/>
    <property type="match status" value="1"/>
</dbReference>
<dbReference type="AlphaFoldDB" id="A0A1V2VTS2"/>
<evidence type="ECO:0000256" key="3">
    <source>
        <dbReference type="PROSITE-ProRule" id="PRU00023"/>
    </source>
</evidence>
<gene>
    <name evidence="4" type="ORF">A8E72_33855</name>
</gene>
<dbReference type="SMART" id="SM00248">
    <property type="entry name" value="ANK"/>
    <property type="match status" value="3"/>
</dbReference>
<keyword evidence="1" id="KW-0677">Repeat</keyword>
<sequence>MVKLLIEKGVNLNVHQQGQMAFFHTCSNGHIEVARLLIENGINPRVNITYNPEYADDVRNGDIALREAMRNGHLEMGKYLQEQGLDLNIHADFLLRNAMTSNQEDIARYILDTAKPSEKGLATAIEVAASIGNEDMTILLASRGANQEGALKHGTEEVIHALHKYNTKAKLDKEIAERPITKAQKLSDEIEGQDFSYGASTTKTNRAKL</sequence>
<feature type="repeat" description="ANK" evidence="3">
    <location>
        <begin position="60"/>
        <end position="92"/>
    </location>
</feature>
<dbReference type="PANTHER" id="PTHR24126">
    <property type="entry name" value="ANKYRIN REPEAT, PH AND SEC7 DOMAIN CONTAINING PROTEIN SECG-RELATED"/>
    <property type="match status" value="1"/>
</dbReference>
<comment type="caution">
    <text evidence="4">The sequence shown here is derived from an EMBL/GenBank/DDBJ whole genome shotgun (WGS) entry which is preliminary data.</text>
</comment>
<reference evidence="4 5" key="1">
    <citation type="submission" date="2016-08" db="EMBL/GenBank/DDBJ databases">
        <authorList>
            <person name="Seilhamer J.J."/>
        </authorList>
    </citation>
    <scope>NUCLEOTIDE SEQUENCE [LARGE SCALE GENOMIC DNA]</scope>
    <source>
        <strain evidence="4 5">VC14762</strain>
    </source>
</reference>
<keyword evidence="2 3" id="KW-0040">ANK repeat</keyword>
<name>A0A1V2VTS2_9BURK</name>
<dbReference type="SUPFAM" id="SSF48403">
    <property type="entry name" value="Ankyrin repeat"/>
    <property type="match status" value="1"/>
</dbReference>
<dbReference type="PANTHER" id="PTHR24126:SF14">
    <property type="entry name" value="ANK_REP_REGION DOMAIN-CONTAINING PROTEIN"/>
    <property type="match status" value="1"/>
</dbReference>
<dbReference type="InterPro" id="IPR002110">
    <property type="entry name" value="Ankyrin_rpt"/>
</dbReference>